<keyword evidence="3" id="KW-1185">Reference proteome</keyword>
<dbReference type="Proteomes" id="UP000673975">
    <property type="component" value="Unassembled WGS sequence"/>
</dbReference>
<name>A0A8J7RSF2_9BACT</name>
<dbReference type="RefSeq" id="WP_210512069.1">
    <property type="nucleotide sequence ID" value="NZ_JAFIDN010000007.1"/>
</dbReference>
<evidence type="ECO:0000313" key="3">
    <source>
        <dbReference type="Proteomes" id="UP000673975"/>
    </source>
</evidence>
<dbReference type="SUPFAM" id="SSF53300">
    <property type="entry name" value="vWA-like"/>
    <property type="match status" value="1"/>
</dbReference>
<comment type="caution">
    <text evidence="2">The sequence shown here is derived from an EMBL/GenBank/DDBJ whole genome shotgun (WGS) entry which is preliminary data.</text>
</comment>
<evidence type="ECO:0000259" key="1">
    <source>
        <dbReference type="Pfam" id="PF01882"/>
    </source>
</evidence>
<dbReference type="InterPro" id="IPR036465">
    <property type="entry name" value="vWFA_dom_sf"/>
</dbReference>
<accession>A0A8J7RSF2</accession>
<dbReference type="AlphaFoldDB" id="A0A8J7RSF2"/>
<dbReference type="Gene3D" id="3.40.50.410">
    <property type="entry name" value="von Willebrand factor, type A domain"/>
    <property type="match status" value="1"/>
</dbReference>
<dbReference type="Pfam" id="PF01882">
    <property type="entry name" value="DUF58"/>
    <property type="match status" value="1"/>
</dbReference>
<dbReference type="PANTHER" id="PTHR33608">
    <property type="entry name" value="BLL2464 PROTEIN"/>
    <property type="match status" value="1"/>
</dbReference>
<gene>
    <name evidence="2" type="ORF">NATSA_09590</name>
</gene>
<reference evidence="2" key="1">
    <citation type="submission" date="2021-02" db="EMBL/GenBank/DDBJ databases">
        <title>Natronogracilivirga saccharolytica gen. nov. sp. nov. a new anaerobic, haloalkiliphilic carbohydrate-fermenting bacterium from soda lake and proposing of Cyclonatronumiaceae fam. nov. in the phylum Balneolaeota.</title>
        <authorList>
            <person name="Zhilina T.N."/>
            <person name="Sorokin D.Y."/>
            <person name="Zavarzina D.G."/>
            <person name="Toshchakov S.V."/>
            <person name="Kublanov I.V."/>
        </authorList>
    </citation>
    <scope>NUCLEOTIDE SEQUENCE</scope>
    <source>
        <strain evidence="2">Z-1702</strain>
    </source>
</reference>
<organism evidence="2 3">
    <name type="scientific">Natronogracilivirga saccharolytica</name>
    <dbReference type="NCBI Taxonomy" id="2812953"/>
    <lineage>
        <taxon>Bacteria</taxon>
        <taxon>Pseudomonadati</taxon>
        <taxon>Balneolota</taxon>
        <taxon>Balneolia</taxon>
        <taxon>Balneolales</taxon>
        <taxon>Cyclonatronaceae</taxon>
        <taxon>Natronogracilivirga</taxon>
    </lineage>
</organism>
<dbReference type="EMBL" id="JAFIDN010000007">
    <property type="protein sequence ID" value="MBP3192914.1"/>
    <property type="molecule type" value="Genomic_DNA"/>
</dbReference>
<sequence length="291" mass="33708">MISKELFKKIRRIEIHTKGLVNEIFGGEYQSAFKGRGMTFSEVRPYQFGDDVRQIDWNVTARSQEPYIKIFEEEREQTLMLCVDISPSGQFGSGDRRKLDLVTELSAVLAFSAIKNNDKVGLLLFTDRIEKVVMPRKGRGHVLRLIRELLTTNPAGTGTDIAGAAGYLTKILKRRSIFILISDFQASGFEKQLRIANRKHDFAAIVIDDPLERELPELGLLPLHDAETGRIRIVDTSSEQVRIHYRKRRKNRLDRLRKLFIRYQIDSITLQTNESYIDPLISFFKLRLRRR</sequence>
<protein>
    <submittedName>
        <fullName evidence="2">DUF58 domain-containing protein</fullName>
    </submittedName>
</protein>
<evidence type="ECO:0000313" key="2">
    <source>
        <dbReference type="EMBL" id="MBP3192914.1"/>
    </source>
</evidence>
<dbReference type="InterPro" id="IPR002881">
    <property type="entry name" value="DUF58"/>
</dbReference>
<feature type="domain" description="DUF58" evidence="1">
    <location>
        <begin position="42"/>
        <end position="250"/>
    </location>
</feature>
<dbReference type="PANTHER" id="PTHR33608:SF6">
    <property type="entry name" value="BLL2464 PROTEIN"/>
    <property type="match status" value="1"/>
</dbReference>
<proteinExistence type="predicted"/>